<evidence type="ECO:0008006" key="5">
    <source>
        <dbReference type="Google" id="ProtNLM"/>
    </source>
</evidence>
<accession>A0ABN6PRT6</accession>
<evidence type="ECO:0000313" key="3">
    <source>
        <dbReference type="EMBL" id="BDI06787.1"/>
    </source>
</evidence>
<dbReference type="Proteomes" id="UP001057498">
    <property type="component" value="Chromosome"/>
</dbReference>
<evidence type="ECO:0000256" key="2">
    <source>
        <dbReference type="SAM" id="MobiDB-lite"/>
    </source>
</evidence>
<gene>
    <name evidence="3" type="ORF">CATMQ487_37570</name>
</gene>
<sequence length="216" mass="23333">MTDPRPLTFQPPGQRAADHVDDGDELARAELYGLLARLWQAPPDEALLAALQVAVTEAPQAGAWLETPWQALVGLLRQTPPAQIAAEYEALFGGVGRPEVFLYASYHLAGHLNELPLAQLRAALAELGLARAADSGETEDHIAFVLEVMRWLIAGDDAAHCHLGGQARFFRAHLQPWAGALCEAVAAHPGARVYRALADFTNAFVQVETQAFDLAE</sequence>
<feature type="region of interest" description="Disordered" evidence="2">
    <location>
        <begin position="1"/>
        <end position="20"/>
    </location>
</feature>
<dbReference type="RefSeq" id="WP_251970033.1">
    <property type="nucleotide sequence ID" value="NZ_AP025730.1"/>
</dbReference>
<dbReference type="Pfam" id="PF02613">
    <property type="entry name" value="Nitrate_red_del"/>
    <property type="match status" value="1"/>
</dbReference>
<proteinExistence type="predicted"/>
<reference evidence="3" key="1">
    <citation type="submission" date="2022-04" db="EMBL/GenBank/DDBJ databases">
        <title>Whole genome sequence of Sphaerotilus sp. FB-5.</title>
        <authorList>
            <person name="Takeda M."/>
            <person name="Narihara S."/>
            <person name="Akimoto M."/>
            <person name="Akimoto R."/>
            <person name="Nishiyashiki S."/>
            <person name="Murakami T."/>
        </authorList>
    </citation>
    <scope>NUCLEOTIDE SEQUENCE</scope>
    <source>
        <strain evidence="3">FB-5</strain>
    </source>
</reference>
<evidence type="ECO:0000313" key="4">
    <source>
        <dbReference type="Proteomes" id="UP001057498"/>
    </source>
</evidence>
<protein>
    <recommendedName>
        <fullName evidence="5">Molecular chaperone</fullName>
    </recommendedName>
</protein>
<name>A0ABN6PRT6_9BURK</name>
<organism evidence="3 4">
    <name type="scientific">Sphaerotilus microaerophilus</name>
    <dbReference type="NCBI Taxonomy" id="2914710"/>
    <lineage>
        <taxon>Bacteria</taxon>
        <taxon>Pseudomonadati</taxon>
        <taxon>Pseudomonadota</taxon>
        <taxon>Betaproteobacteria</taxon>
        <taxon>Burkholderiales</taxon>
        <taxon>Sphaerotilaceae</taxon>
        <taxon>Sphaerotilus</taxon>
    </lineage>
</organism>
<dbReference type="InterPro" id="IPR020945">
    <property type="entry name" value="DMSO/NO3_reduct_chaperone"/>
</dbReference>
<dbReference type="SUPFAM" id="SSF89155">
    <property type="entry name" value="TorD-like"/>
    <property type="match status" value="1"/>
</dbReference>
<keyword evidence="4" id="KW-1185">Reference proteome</keyword>
<dbReference type="PANTHER" id="PTHR34227:SF1">
    <property type="entry name" value="DIMETHYL SULFOXIDE REDUCTASE CHAPERONE-RELATED"/>
    <property type="match status" value="1"/>
</dbReference>
<keyword evidence="1" id="KW-0143">Chaperone</keyword>
<dbReference type="InterPro" id="IPR050289">
    <property type="entry name" value="TorD/DmsD_chaperones"/>
</dbReference>
<dbReference type="EMBL" id="AP025730">
    <property type="protein sequence ID" value="BDI06787.1"/>
    <property type="molecule type" value="Genomic_DNA"/>
</dbReference>
<evidence type="ECO:0000256" key="1">
    <source>
        <dbReference type="ARBA" id="ARBA00023186"/>
    </source>
</evidence>
<dbReference type="Gene3D" id="1.10.3480.10">
    <property type="entry name" value="TorD-like"/>
    <property type="match status" value="1"/>
</dbReference>
<dbReference type="InterPro" id="IPR036411">
    <property type="entry name" value="TorD-like_sf"/>
</dbReference>
<dbReference type="PANTHER" id="PTHR34227">
    <property type="entry name" value="CHAPERONE PROTEIN YCDY"/>
    <property type="match status" value="1"/>
</dbReference>